<sequence length="142" mass="16306">MSGSFSQLFCRRTQICDGLIQLTAINRTDLSQHTLLSGDITLPWRCEALQGAVQNCCIMSLTLLDEFKKPFWCVSSPVSMTLEKAPVSYDYDGEHFLIHYQDSDGQVKMELVWMKEQKQFFLVSLVVCVPVCKVNRHFGRDY</sequence>
<evidence type="ECO:0000313" key="1">
    <source>
        <dbReference type="EMBL" id="TMS09063.1"/>
    </source>
</evidence>
<accession>A0ACD3QPG4</accession>
<comment type="caution">
    <text evidence="1">The sequence shown here is derived from an EMBL/GenBank/DDBJ whole genome shotgun (WGS) entry which is preliminary data.</text>
</comment>
<protein>
    <submittedName>
        <fullName evidence="1">Uncharacterized protein</fullName>
    </submittedName>
</protein>
<keyword evidence="2" id="KW-1185">Reference proteome</keyword>
<evidence type="ECO:0000313" key="2">
    <source>
        <dbReference type="Proteomes" id="UP000793456"/>
    </source>
</evidence>
<organism evidence="1 2">
    <name type="scientific">Larimichthys crocea</name>
    <name type="common">Large yellow croaker</name>
    <name type="synonym">Pseudosciaena crocea</name>
    <dbReference type="NCBI Taxonomy" id="215358"/>
    <lineage>
        <taxon>Eukaryota</taxon>
        <taxon>Metazoa</taxon>
        <taxon>Chordata</taxon>
        <taxon>Craniata</taxon>
        <taxon>Vertebrata</taxon>
        <taxon>Euteleostomi</taxon>
        <taxon>Actinopterygii</taxon>
        <taxon>Neopterygii</taxon>
        <taxon>Teleostei</taxon>
        <taxon>Neoteleostei</taxon>
        <taxon>Acanthomorphata</taxon>
        <taxon>Eupercaria</taxon>
        <taxon>Sciaenidae</taxon>
        <taxon>Larimichthys</taxon>
    </lineage>
</organism>
<gene>
    <name evidence="1" type="ORF">E3U43_014610</name>
</gene>
<name>A0ACD3QPG4_LARCR</name>
<proteinExistence type="predicted"/>
<reference evidence="1" key="1">
    <citation type="submission" date="2018-11" db="EMBL/GenBank/DDBJ databases">
        <title>The sequence and de novo assembly of Larimichthys crocea genome using PacBio and Hi-C technologies.</title>
        <authorList>
            <person name="Xu P."/>
            <person name="Chen B."/>
            <person name="Zhou Z."/>
            <person name="Ke Q."/>
            <person name="Wu Y."/>
            <person name="Bai H."/>
            <person name="Pu F."/>
        </authorList>
    </citation>
    <scope>NUCLEOTIDE SEQUENCE</scope>
    <source>
        <tissue evidence="1">Muscle</tissue>
    </source>
</reference>
<dbReference type="EMBL" id="CM011689">
    <property type="protein sequence ID" value="TMS09063.1"/>
    <property type="molecule type" value="Genomic_DNA"/>
</dbReference>
<dbReference type="Proteomes" id="UP000793456">
    <property type="component" value="Chromosome XVI"/>
</dbReference>